<dbReference type="Proteomes" id="UP000189475">
    <property type="component" value="Unassembled WGS sequence"/>
</dbReference>
<proteinExistence type="inferred from homology"/>
<dbReference type="GO" id="GO:0055085">
    <property type="term" value="P:transmembrane transport"/>
    <property type="evidence" value="ECO:0007669"/>
    <property type="project" value="InterPro"/>
</dbReference>
<keyword evidence="3" id="KW-1003">Cell membrane</keyword>
<reference evidence="9 10" key="1">
    <citation type="submission" date="2017-02" db="EMBL/GenBank/DDBJ databases">
        <authorList>
            <person name="Peterson S.W."/>
        </authorList>
    </citation>
    <scope>NUCLEOTIDE SEQUENCE [LARGE SCALE GENOMIC DNA]</scope>
    <source>
        <strain evidence="9 10">CECT 9027</strain>
    </source>
</reference>
<dbReference type="OrthoDB" id="9805855at2"/>
<keyword evidence="5 7" id="KW-1133">Transmembrane helix</keyword>
<accession>A0A1R4B4K1</accession>
<dbReference type="GO" id="GO:0005886">
    <property type="term" value="C:plasma membrane"/>
    <property type="evidence" value="ECO:0007669"/>
    <property type="project" value="UniProtKB-SubCell"/>
</dbReference>
<evidence type="ECO:0000256" key="6">
    <source>
        <dbReference type="ARBA" id="ARBA00023136"/>
    </source>
</evidence>
<dbReference type="SUPFAM" id="SSF161098">
    <property type="entry name" value="MetI-like"/>
    <property type="match status" value="1"/>
</dbReference>
<dbReference type="STRING" id="1918946.VPAL9027_01815"/>
<dbReference type="RefSeq" id="WP_077314250.1">
    <property type="nucleotide sequence ID" value="NZ_AP024888.1"/>
</dbReference>
<evidence type="ECO:0000313" key="10">
    <source>
        <dbReference type="Proteomes" id="UP000189475"/>
    </source>
</evidence>
<sequence>METLKYCMRKLVYSLPLLFGVTLISFILMVYFGPDKTYDLLGRNPTTQQIAEVRHQLGYDLPFWIRYWDYLKQVVTFNFGYSDSSGELVTTILGRTIPISLMLGLPGFILGHVISIVLGLVAAYHRGKWIDKLVMSTSVIGMSISFIIVIIALQLVFCSSYGLNWFPVYGWNVHNFTDFLYYVTVPTLCTIFVSVGYTTRFYRAILVEEMNRDHIRTARAFGHSSLRILIKHVLKNALIPIITRVIFSIPFVLVGGSLLLESYFGIPGVGLITYNAITTGDLPLLKAVIVLITLLYIAVVSVVDVIYKLVDPRISLQ</sequence>
<dbReference type="PANTHER" id="PTHR30465">
    <property type="entry name" value="INNER MEMBRANE ABC TRANSPORTER"/>
    <property type="match status" value="1"/>
</dbReference>
<feature type="transmembrane region" description="Helical" evidence="7">
    <location>
        <begin position="97"/>
        <end position="121"/>
    </location>
</feature>
<evidence type="ECO:0000259" key="8">
    <source>
        <dbReference type="PROSITE" id="PS50928"/>
    </source>
</evidence>
<evidence type="ECO:0000256" key="2">
    <source>
        <dbReference type="ARBA" id="ARBA00022448"/>
    </source>
</evidence>
<organism evidence="9 10">
    <name type="scientific">Vibrio palustris</name>
    <dbReference type="NCBI Taxonomy" id="1918946"/>
    <lineage>
        <taxon>Bacteria</taxon>
        <taxon>Pseudomonadati</taxon>
        <taxon>Pseudomonadota</taxon>
        <taxon>Gammaproteobacteria</taxon>
        <taxon>Vibrionales</taxon>
        <taxon>Vibrionaceae</taxon>
        <taxon>Vibrio</taxon>
    </lineage>
</organism>
<keyword evidence="10" id="KW-1185">Reference proteome</keyword>
<feature type="transmembrane region" description="Helical" evidence="7">
    <location>
        <begin position="179"/>
        <end position="202"/>
    </location>
</feature>
<evidence type="ECO:0000256" key="4">
    <source>
        <dbReference type="ARBA" id="ARBA00022692"/>
    </source>
</evidence>
<keyword evidence="2 7" id="KW-0813">Transport</keyword>
<protein>
    <submittedName>
        <fullName evidence="9">Glutathione transport system permease protein GsiC</fullName>
    </submittedName>
</protein>
<feature type="transmembrane region" description="Helical" evidence="7">
    <location>
        <begin position="133"/>
        <end position="157"/>
    </location>
</feature>
<dbReference type="InterPro" id="IPR000515">
    <property type="entry name" value="MetI-like"/>
</dbReference>
<comment type="subcellular location">
    <subcellularLocation>
        <location evidence="1 7">Cell membrane</location>
        <topology evidence="1 7">Multi-pass membrane protein</topology>
    </subcellularLocation>
</comment>
<comment type="similarity">
    <text evidence="7">Belongs to the binding-protein-dependent transport system permease family.</text>
</comment>
<dbReference type="Gene3D" id="1.10.3720.10">
    <property type="entry name" value="MetI-like"/>
    <property type="match status" value="1"/>
</dbReference>
<evidence type="ECO:0000256" key="5">
    <source>
        <dbReference type="ARBA" id="ARBA00022989"/>
    </source>
</evidence>
<dbReference type="Pfam" id="PF19300">
    <property type="entry name" value="BPD_transp_1_N"/>
    <property type="match status" value="1"/>
</dbReference>
<dbReference type="Pfam" id="PF00528">
    <property type="entry name" value="BPD_transp_1"/>
    <property type="match status" value="1"/>
</dbReference>
<dbReference type="InterPro" id="IPR045621">
    <property type="entry name" value="BPD_transp_1_N"/>
</dbReference>
<feature type="transmembrane region" description="Helical" evidence="7">
    <location>
        <begin position="12"/>
        <end position="32"/>
    </location>
</feature>
<name>A0A1R4B4K1_9VIBR</name>
<evidence type="ECO:0000313" key="9">
    <source>
        <dbReference type="EMBL" id="SJL83836.1"/>
    </source>
</evidence>
<keyword evidence="4 7" id="KW-0812">Transmembrane</keyword>
<evidence type="ECO:0000256" key="3">
    <source>
        <dbReference type="ARBA" id="ARBA00022475"/>
    </source>
</evidence>
<evidence type="ECO:0000256" key="1">
    <source>
        <dbReference type="ARBA" id="ARBA00004651"/>
    </source>
</evidence>
<feature type="transmembrane region" description="Helical" evidence="7">
    <location>
        <begin position="237"/>
        <end position="264"/>
    </location>
</feature>
<dbReference type="EMBL" id="FUFT01000005">
    <property type="protein sequence ID" value="SJL83836.1"/>
    <property type="molecule type" value="Genomic_DNA"/>
</dbReference>
<dbReference type="CDD" id="cd06261">
    <property type="entry name" value="TM_PBP2"/>
    <property type="match status" value="1"/>
</dbReference>
<dbReference type="InterPro" id="IPR035906">
    <property type="entry name" value="MetI-like_sf"/>
</dbReference>
<evidence type="ECO:0000256" key="7">
    <source>
        <dbReference type="RuleBase" id="RU363032"/>
    </source>
</evidence>
<feature type="transmembrane region" description="Helical" evidence="7">
    <location>
        <begin position="284"/>
        <end position="307"/>
    </location>
</feature>
<keyword evidence="6 7" id="KW-0472">Membrane</keyword>
<gene>
    <name evidence="9" type="primary">gsiC_2</name>
    <name evidence="9" type="ORF">VPAL9027_01815</name>
</gene>
<feature type="domain" description="ABC transmembrane type-1" evidence="8">
    <location>
        <begin position="97"/>
        <end position="307"/>
    </location>
</feature>
<dbReference type="AlphaFoldDB" id="A0A1R4B4K1"/>
<dbReference type="PANTHER" id="PTHR30465:SF0">
    <property type="entry name" value="OLIGOPEPTIDE TRANSPORT SYSTEM PERMEASE PROTEIN APPB"/>
    <property type="match status" value="1"/>
</dbReference>
<dbReference type="PROSITE" id="PS50928">
    <property type="entry name" value="ABC_TM1"/>
    <property type="match status" value="1"/>
</dbReference>